<keyword evidence="2" id="KW-1185">Reference proteome</keyword>
<evidence type="ECO:0000313" key="1">
    <source>
        <dbReference type="EMBL" id="UPZ15058.1"/>
    </source>
</evidence>
<proteinExistence type="predicted"/>
<dbReference type="EMBL" id="CP096829">
    <property type="protein sequence ID" value="UPZ15058.1"/>
    <property type="molecule type" value="Genomic_DNA"/>
</dbReference>
<dbReference type="RefSeq" id="WP_248727320.1">
    <property type="nucleotide sequence ID" value="NZ_CP096829.1"/>
</dbReference>
<protein>
    <recommendedName>
        <fullName evidence="3">IrrE N-terminal-like domain-containing protein</fullName>
    </recommendedName>
</protein>
<reference evidence="1 2" key="1">
    <citation type="submission" date="2022-04" db="EMBL/GenBank/DDBJ databases">
        <authorList>
            <person name="Ra J.-S."/>
            <person name="Kim S.-B."/>
        </authorList>
    </citation>
    <scope>NUCLEOTIDE SEQUENCE [LARGE SCALE GENOMIC DNA]</scope>
    <source>
        <strain evidence="1 2">MMS21-Er5</strain>
    </source>
</reference>
<organism evidence="1 2">
    <name type="scientific">Flavobacterium humidisoli</name>
    <dbReference type="NCBI Taxonomy" id="2937442"/>
    <lineage>
        <taxon>Bacteria</taxon>
        <taxon>Pseudomonadati</taxon>
        <taxon>Bacteroidota</taxon>
        <taxon>Flavobacteriia</taxon>
        <taxon>Flavobacteriales</taxon>
        <taxon>Flavobacteriaceae</taxon>
        <taxon>Flavobacterium</taxon>
    </lineage>
</organism>
<gene>
    <name evidence="1" type="ORF">M0M44_20135</name>
</gene>
<evidence type="ECO:0008006" key="3">
    <source>
        <dbReference type="Google" id="ProtNLM"/>
    </source>
</evidence>
<evidence type="ECO:0000313" key="2">
    <source>
        <dbReference type="Proteomes" id="UP000829998"/>
    </source>
</evidence>
<sequence length="275" mass="32663">MLESKNTKSLDDLLSKVGIENEIDEKIKTEVLKEIQEFNSWLNFENYCTETFKVEDIKIAPFSKDDWIMKVSWSDGHKQVSFNPNLLRNSSKDFFKIVVLHEYFHLLVQKVPNKEDATKIKDNFGNDFMSLIDIEADFYVALYLKTIKGYNKSKYWQTYYEGVRVFKDDWIRNKKFERFLGAILTINRLFANDSVFDLFLPSITPLFTEDHIKVLVLKREHIYFDTLPVSLEDLKQMRDIYLNPQDFNFEGYYKKINDFTKKSKVEDLGNTVQLN</sequence>
<name>A0ABY4LRY9_9FLAO</name>
<accession>A0ABY4LRY9</accession>
<dbReference type="Proteomes" id="UP000829998">
    <property type="component" value="Chromosome"/>
</dbReference>